<name>A0A1I3SBQ8_9PLAN</name>
<feature type="domain" description="3-beta hydroxysteroid dehydrogenase/isomerase" evidence="4">
    <location>
        <begin position="4"/>
        <end position="245"/>
    </location>
</feature>
<gene>
    <name evidence="5" type="ORF">SAMN05421753_12357</name>
</gene>
<dbReference type="STRING" id="1576369.SAMN05421753_12357"/>
<evidence type="ECO:0000256" key="1">
    <source>
        <dbReference type="ARBA" id="ARBA00009219"/>
    </source>
</evidence>
<evidence type="ECO:0000256" key="2">
    <source>
        <dbReference type="ARBA" id="ARBA00023002"/>
    </source>
</evidence>
<sequence>MRALVTGGGGFLGRYIVEQLQARGDQVRIFARGSYPELEQSGVEVHQGDLRDAAAVNSAVQGMDAVFHVAAVPGIWGPWSKYYEINTLGTRHVIAACLAQRVPRLVYTSSPSVVYDGHAHLNADESLPYPASYLCYYPHSKAIAEQEVLTANGQQGLLTVSLRPHLIWGPRDNHLIPRLVQRAQAGRLVRIGDGSNLISMSYVENAAAAHLQAHDALTTTQACAGQAYFINEPEPVRLWDWVNEILVLGNLPPVRRALPATAAWGLGLMCEAVYKTLGRESEPPMTRFLASQLSQSHTYSVARAQRDFGYAPQIDYAEAMRRLRPLVKTLTGDKKESDPDALKRPGR</sequence>
<dbReference type="AlphaFoldDB" id="A0A1I3SBQ8"/>
<dbReference type="GO" id="GO:0006694">
    <property type="term" value="P:steroid biosynthetic process"/>
    <property type="evidence" value="ECO:0007669"/>
    <property type="project" value="InterPro"/>
</dbReference>
<dbReference type="PANTHER" id="PTHR43245:SF51">
    <property type="entry name" value="SHORT CHAIN DEHYDROGENASE_REDUCTASE FAMILY 42E, MEMBER 2"/>
    <property type="match status" value="1"/>
</dbReference>
<evidence type="ECO:0000313" key="6">
    <source>
        <dbReference type="Proteomes" id="UP000199518"/>
    </source>
</evidence>
<feature type="compositionally biased region" description="Basic and acidic residues" evidence="3">
    <location>
        <begin position="331"/>
        <end position="347"/>
    </location>
</feature>
<dbReference type="Proteomes" id="UP000199518">
    <property type="component" value="Unassembled WGS sequence"/>
</dbReference>
<proteinExistence type="inferred from homology"/>
<dbReference type="SUPFAM" id="SSF51735">
    <property type="entry name" value="NAD(P)-binding Rossmann-fold domains"/>
    <property type="match status" value="1"/>
</dbReference>
<dbReference type="OrthoDB" id="9811743at2"/>
<evidence type="ECO:0000256" key="3">
    <source>
        <dbReference type="SAM" id="MobiDB-lite"/>
    </source>
</evidence>
<dbReference type="EMBL" id="FOQD01000023">
    <property type="protein sequence ID" value="SFJ54991.1"/>
    <property type="molecule type" value="Genomic_DNA"/>
</dbReference>
<feature type="region of interest" description="Disordered" evidence="3">
    <location>
        <begin position="328"/>
        <end position="347"/>
    </location>
</feature>
<protein>
    <submittedName>
        <fullName evidence="5">Nucleoside-diphosphate-sugar epimerase</fullName>
    </submittedName>
</protein>
<evidence type="ECO:0000259" key="4">
    <source>
        <dbReference type="Pfam" id="PF01073"/>
    </source>
</evidence>
<dbReference type="InterPro" id="IPR002225">
    <property type="entry name" value="3Beta_OHSteriod_DH/Estase"/>
</dbReference>
<dbReference type="GO" id="GO:0016616">
    <property type="term" value="F:oxidoreductase activity, acting on the CH-OH group of donors, NAD or NADP as acceptor"/>
    <property type="evidence" value="ECO:0007669"/>
    <property type="project" value="InterPro"/>
</dbReference>
<keyword evidence="2" id="KW-0560">Oxidoreductase</keyword>
<dbReference type="PANTHER" id="PTHR43245">
    <property type="entry name" value="BIFUNCTIONAL POLYMYXIN RESISTANCE PROTEIN ARNA"/>
    <property type="match status" value="1"/>
</dbReference>
<accession>A0A1I3SBQ8</accession>
<organism evidence="5 6">
    <name type="scientific">Planctomicrobium piriforme</name>
    <dbReference type="NCBI Taxonomy" id="1576369"/>
    <lineage>
        <taxon>Bacteria</taxon>
        <taxon>Pseudomonadati</taxon>
        <taxon>Planctomycetota</taxon>
        <taxon>Planctomycetia</taxon>
        <taxon>Planctomycetales</taxon>
        <taxon>Planctomycetaceae</taxon>
        <taxon>Planctomicrobium</taxon>
    </lineage>
</organism>
<dbReference type="InterPro" id="IPR036291">
    <property type="entry name" value="NAD(P)-bd_dom_sf"/>
</dbReference>
<evidence type="ECO:0000313" key="5">
    <source>
        <dbReference type="EMBL" id="SFJ54991.1"/>
    </source>
</evidence>
<dbReference type="InterPro" id="IPR050177">
    <property type="entry name" value="Lipid_A_modif_metabolic_enz"/>
</dbReference>
<dbReference type="Pfam" id="PF01073">
    <property type="entry name" value="3Beta_HSD"/>
    <property type="match status" value="1"/>
</dbReference>
<comment type="similarity">
    <text evidence="1">Belongs to the 3-beta-HSD family.</text>
</comment>
<keyword evidence="6" id="KW-1185">Reference proteome</keyword>
<reference evidence="6" key="1">
    <citation type="submission" date="2016-10" db="EMBL/GenBank/DDBJ databases">
        <authorList>
            <person name="Varghese N."/>
            <person name="Submissions S."/>
        </authorList>
    </citation>
    <scope>NUCLEOTIDE SEQUENCE [LARGE SCALE GENOMIC DNA]</scope>
    <source>
        <strain evidence="6">DSM 26348</strain>
    </source>
</reference>
<dbReference type="Gene3D" id="3.40.50.720">
    <property type="entry name" value="NAD(P)-binding Rossmann-like Domain"/>
    <property type="match status" value="1"/>
</dbReference>